<protein>
    <submittedName>
        <fullName evidence="3">AraC family transcriptional regulator</fullName>
    </submittedName>
</protein>
<feature type="domain" description="Transcription regulator HTH AraC N-terminal" evidence="2">
    <location>
        <begin position="29"/>
        <end position="115"/>
    </location>
</feature>
<name>A0ABS3WAS4_9BACL</name>
<accession>A0ABS3WAS4</accession>
<keyword evidence="1" id="KW-0812">Transmembrane</keyword>
<gene>
    <name evidence="3" type="ORF">I8J29_14490</name>
</gene>
<proteinExistence type="predicted"/>
<reference evidence="3 4" key="1">
    <citation type="submission" date="2021-03" db="EMBL/GenBank/DDBJ databases">
        <title>Paenibacillus artemisicola MWE-103 whole genome sequence.</title>
        <authorList>
            <person name="Ham Y.J."/>
        </authorList>
    </citation>
    <scope>NUCLEOTIDE SEQUENCE [LARGE SCALE GENOMIC DNA]</scope>
    <source>
        <strain evidence="3 4">MWE-103</strain>
    </source>
</reference>
<dbReference type="InterPro" id="IPR009594">
    <property type="entry name" value="Tscrpt_reg_HTH_AraC_N"/>
</dbReference>
<sequence>MTEKITTKNQELISLIERYSAGDGAHITAIPNLYFLRRSNTSEPTHGVYKPSFCMIMQGAKEVWLGKDRFRYSLADYLVSSVQLPVSTQVTEATPAEPYLGLRLEFSPRQTRLMLIQIHLIVGVFCIHYLLSSYYLQ</sequence>
<evidence type="ECO:0000256" key="1">
    <source>
        <dbReference type="SAM" id="Phobius"/>
    </source>
</evidence>
<keyword evidence="1" id="KW-1133">Transmembrane helix</keyword>
<dbReference type="RefSeq" id="WP_208848284.1">
    <property type="nucleotide sequence ID" value="NZ_JAGGDJ010000009.1"/>
</dbReference>
<comment type="caution">
    <text evidence="3">The sequence shown here is derived from an EMBL/GenBank/DDBJ whole genome shotgun (WGS) entry which is preliminary data.</text>
</comment>
<dbReference type="EMBL" id="JAGGDJ010000009">
    <property type="protein sequence ID" value="MBO7745417.1"/>
    <property type="molecule type" value="Genomic_DNA"/>
</dbReference>
<evidence type="ECO:0000313" key="4">
    <source>
        <dbReference type="Proteomes" id="UP000670947"/>
    </source>
</evidence>
<feature type="transmembrane region" description="Helical" evidence="1">
    <location>
        <begin position="113"/>
        <end position="131"/>
    </location>
</feature>
<organism evidence="3 4">
    <name type="scientific">Paenibacillus artemisiicola</name>
    <dbReference type="NCBI Taxonomy" id="1172618"/>
    <lineage>
        <taxon>Bacteria</taxon>
        <taxon>Bacillati</taxon>
        <taxon>Bacillota</taxon>
        <taxon>Bacilli</taxon>
        <taxon>Bacillales</taxon>
        <taxon>Paenibacillaceae</taxon>
        <taxon>Paenibacillus</taxon>
    </lineage>
</organism>
<keyword evidence="4" id="KW-1185">Reference proteome</keyword>
<keyword evidence="1" id="KW-0472">Membrane</keyword>
<dbReference type="PANTHER" id="PTHR43436:SF1">
    <property type="entry name" value="TRANSCRIPTIONAL REGULATORY PROTEIN"/>
    <property type="match status" value="1"/>
</dbReference>
<dbReference type="Pfam" id="PF06719">
    <property type="entry name" value="AraC_N"/>
    <property type="match status" value="1"/>
</dbReference>
<evidence type="ECO:0000313" key="3">
    <source>
        <dbReference type="EMBL" id="MBO7745417.1"/>
    </source>
</evidence>
<dbReference type="Proteomes" id="UP000670947">
    <property type="component" value="Unassembled WGS sequence"/>
</dbReference>
<evidence type="ECO:0000259" key="2">
    <source>
        <dbReference type="Pfam" id="PF06719"/>
    </source>
</evidence>
<dbReference type="PANTHER" id="PTHR43436">
    <property type="entry name" value="ARAC-FAMILY TRANSCRIPTIONAL REGULATOR"/>
    <property type="match status" value="1"/>
</dbReference>